<comment type="caution">
    <text evidence="10">The sequence shown here is derived from an EMBL/GenBank/DDBJ whole genome shotgun (WGS) entry which is preliminary data.</text>
</comment>
<keyword evidence="11" id="KW-1185">Reference proteome</keyword>
<reference evidence="10" key="1">
    <citation type="submission" date="2013-11" db="EMBL/GenBank/DDBJ databases">
        <title>Genome sequence of the fusiform rust pathogen reveals effectors for host alternation and coevolution with pine.</title>
        <authorList>
            <consortium name="DOE Joint Genome Institute"/>
            <person name="Smith K."/>
            <person name="Pendleton A."/>
            <person name="Kubisiak T."/>
            <person name="Anderson C."/>
            <person name="Salamov A."/>
            <person name="Aerts A."/>
            <person name="Riley R."/>
            <person name="Clum A."/>
            <person name="Lindquist E."/>
            <person name="Ence D."/>
            <person name="Campbell M."/>
            <person name="Kronenberg Z."/>
            <person name="Feau N."/>
            <person name="Dhillon B."/>
            <person name="Hamelin R."/>
            <person name="Burleigh J."/>
            <person name="Smith J."/>
            <person name="Yandell M."/>
            <person name="Nelson C."/>
            <person name="Grigoriev I."/>
            <person name="Davis J."/>
        </authorList>
    </citation>
    <scope>NUCLEOTIDE SEQUENCE</scope>
    <source>
        <strain evidence="10">G11</strain>
    </source>
</reference>
<keyword evidence="3" id="KW-0637">Prenyltransferase</keyword>
<evidence type="ECO:0000256" key="5">
    <source>
        <dbReference type="ARBA" id="ARBA00022723"/>
    </source>
</evidence>
<sequence>MPVHPLLPTPTDDYRSDTSVIQSTTEQAILDLLLPWVQPHLIRPNTIQLTQADTDKGNDENQRVPQQPGSRPISTAVLDRTAHMKYLIPGLNHLAPRFTGLDASRPWLMYWILNSFSILNLGLNTADRQRAIDTVLSFQHPQGGFGGGPGHLAHLAPTFSSISTLVSLLGAADDELVRDTWARVDIGQMYNWMLTLKQPDGSFIMQQNGEVDVRATYCALCVASLLNFLTPDLARGLPEFIAGCQTYEGGLGSASQLVNISTRSHRIPLGEAHGGYTSCGLLSHFLIKSLEGSLPVVPLDYPACLRWLSLMQALPIEGGGFRGRTNKLVDGCYSWWCGGVFPVINALIAESPSSTLDEPLSDEIRLGTYDRQGLQEYILLISQGQPPGPVPGGLRDKPSAPVDHYHTHYVLSGLSSAQHQHYFSTSEMDSLGTAFDLRSAPPTFIGIEETLGQATARARAVYSRALAWLTLEHDQLVIGAAQNGLIPIHPVFNMRTPYVKRAMDHFYLAPP</sequence>
<name>A0A9P6NWV3_9BASI</name>
<comment type="similarity">
    <text evidence="2">Belongs to the protein prenyltransferase subunit beta family.</text>
</comment>
<dbReference type="PANTHER" id="PTHR11774:SF6">
    <property type="entry name" value="PROTEIN FARNESYLTRANSFERASE SUBUNIT BETA"/>
    <property type="match status" value="1"/>
</dbReference>
<dbReference type="AlphaFoldDB" id="A0A9P6NWV3"/>
<keyword evidence="5" id="KW-0479">Metal-binding</keyword>
<evidence type="ECO:0000256" key="8">
    <source>
        <dbReference type="SAM" id="MobiDB-lite"/>
    </source>
</evidence>
<keyword evidence="7" id="KW-0862">Zinc</keyword>
<evidence type="ECO:0000256" key="4">
    <source>
        <dbReference type="ARBA" id="ARBA00022679"/>
    </source>
</evidence>
<dbReference type="Gene3D" id="1.50.10.20">
    <property type="match status" value="1"/>
</dbReference>
<organism evidence="10 11">
    <name type="scientific">Cronartium quercuum f. sp. fusiforme G11</name>
    <dbReference type="NCBI Taxonomy" id="708437"/>
    <lineage>
        <taxon>Eukaryota</taxon>
        <taxon>Fungi</taxon>
        <taxon>Dikarya</taxon>
        <taxon>Basidiomycota</taxon>
        <taxon>Pucciniomycotina</taxon>
        <taxon>Pucciniomycetes</taxon>
        <taxon>Pucciniales</taxon>
        <taxon>Coleosporiaceae</taxon>
        <taxon>Cronartium</taxon>
    </lineage>
</organism>
<protein>
    <recommendedName>
        <fullName evidence="9">Prenyltransferase alpha-alpha toroid domain-containing protein</fullName>
    </recommendedName>
</protein>
<gene>
    <name evidence="10" type="ORF">CROQUDRAFT_651089</name>
</gene>
<feature type="domain" description="Prenyltransferase alpha-alpha toroid" evidence="9">
    <location>
        <begin position="78"/>
        <end position="493"/>
    </location>
</feature>
<evidence type="ECO:0000256" key="6">
    <source>
        <dbReference type="ARBA" id="ARBA00022737"/>
    </source>
</evidence>
<feature type="compositionally biased region" description="Polar residues" evidence="8">
    <location>
        <begin position="63"/>
        <end position="73"/>
    </location>
</feature>
<dbReference type="Proteomes" id="UP000886653">
    <property type="component" value="Unassembled WGS sequence"/>
</dbReference>
<feature type="region of interest" description="Disordered" evidence="8">
    <location>
        <begin position="51"/>
        <end position="73"/>
    </location>
</feature>
<dbReference type="GO" id="GO:0005965">
    <property type="term" value="C:protein farnesyltransferase complex"/>
    <property type="evidence" value="ECO:0007669"/>
    <property type="project" value="TreeGrafter"/>
</dbReference>
<accession>A0A9P6NWV3</accession>
<dbReference type="GO" id="GO:0046872">
    <property type="term" value="F:metal ion binding"/>
    <property type="evidence" value="ECO:0007669"/>
    <property type="project" value="UniProtKB-KW"/>
</dbReference>
<evidence type="ECO:0000256" key="3">
    <source>
        <dbReference type="ARBA" id="ARBA00022602"/>
    </source>
</evidence>
<evidence type="ECO:0000256" key="1">
    <source>
        <dbReference type="ARBA" id="ARBA00001947"/>
    </source>
</evidence>
<evidence type="ECO:0000256" key="2">
    <source>
        <dbReference type="ARBA" id="ARBA00010497"/>
    </source>
</evidence>
<keyword evidence="4" id="KW-0808">Transferase</keyword>
<dbReference type="SUPFAM" id="SSF48239">
    <property type="entry name" value="Terpenoid cyclases/Protein prenyltransferases"/>
    <property type="match status" value="1"/>
</dbReference>
<keyword evidence="6" id="KW-0677">Repeat</keyword>
<evidence type="ECO:0000313" key="11">
    <source>
        <dbReference type="Proteomes" id="UP000886653"/>
    </source>
</evidence>
<feature type="compositionally biased region" description="Basic and acidic residues" evidence="8">
    <location>
        <begin position="53"/>
        <end position="62"/>
    </location>
</feature>
<dbReference type="InterPro" id="IPR045089">
    <property type="entry name" value="PGGT1B-like"/>
</dbReference>
<dbReference type="InterPro" id="IPR008930">
    <property type="entry name" value="Terpenoid_cyclase/PrenylTrfase"/>
</dbReference>
<evidence type="ECO:0000256" key="7">
    <source>
        <dbReference type="ARBA" id="ARBA00022833"/>
    </source>
</evidence>
<dbReference type="GO" id="GO:0004660">
    <property type="term" value="F:protein farnesyltransferase activity"/>
    <property type="evidence" value="ECO:0007669"/>
    <property type="project" value="TreeGrafter"/>
</dbReference>
<dbReference type="Pfam" id="PF00432">
    <property type="entry name" value="Prenyltrans"/>
    <property type="match status" value="1"/>
</dbReference>
<evidence type="ECO:0000259" key="9">
    <source>
        <dbReference type="Pfam" id="PF00432"/>
    </source>
</evidence>
<evidence type="ECO:0000313" key="10">
    <source>
        <dbReference type="EMBL" id="KAG0151654.1"/>
    </source>
</evidence>
<dbReference type="OrthoDB" id="10261146at2759"/>
<proteinExistence type="inferred from homology"/>
<dbReference type="PANTHER" id="PTHR11774">
    <property type="entry name" value="GERANYLGERANYL TRANSFERASE TYPE BETA SUBUNIT"/>
    <property type="match status" value="1"/>
</dbReference>
<comment type="cofactor">
    <cofactor evidence="1">
        <name>Zn(2+)</name>
        <dbReference type="ChEBI" id="CHEBI:29105"/>
    </cofactor>
</comment>
<dbReference type="InterPro" id="IPR001330">
    <property type="entry name" value="Prenyltrans"/>
</dbReference>
<dbReference type="EMBL" id="MU167212">
    <property type="protein sequence ID" value="KAG0151654.1"/>
    <property type="molecule type" value="Genomic_DNA"/>
</dbReference>